<dbReference type="GO" id="GO:0098552">
    <property type="term" value="C:side of membrane"/>
    <property type="evidence" value="ECO:0007669"/>
    <property type="project" value="UniProtKB-KW"/>
</dbReference>
<evidence type="ECO:0000256" key="5">
    <source>
        <dbReference type="ARBA" id="ARBA00022622"/>
    </source>
</evidence>
<feature type="binding site" evidence="14">
    <location>
        <position position="203"/>
    </location>
    <ligand>
        <name>Mg(2+)</name>
        <dbReference type="ChEBI" id="CHEBI:18420"/>
    </ligand>
</feature>
<dbReference type="PANTHER" id="PTHR11596:SF95">
    <property type="entry name" value="ALKALINE PHOSPHATASE-RELATED"/>
    <property type="match status" value="1"/>
</dbReference>
<dbReference type="Proteomes" id="UP001153954">
    <property type="component" value="Unassembled WGS sequence"/>
</dbReference>
<comment type="caution">
    <text evidence="17">The sequence shown here is derived from an EMBL/GenBank/DDBJ whole genome shotgun (WGS) entry which is preliminary data.</text>
</comment>
<feature type="binding site" evidence="14">
    <location>
        <position position="403"/>
    </location>
    <ligand>
        <name>Zn(2+)</name>
        <dbReference type="ChEBI" id="CHEBI:29105"/>
        <label>2</label>
    </ligand>
</feature>
<dbReference type="InterPro" id="IPR001952">
    <property type="entry name" value="Alkaline_phosphatase"/>
</dbReference>
<evidence type="ECO:0000256" key="11">
    <source>
        <dbReference type="ARBA" id="ARBA00023180"/>
    </source>
</evidence>
<evidence type="ECO:0000256" key="14">
    <source>
        <dbReference type="PIRSR" id="PIRSR601952-2"/>
    </source>
</evidence>
<dbReference type="SUPFAM" id="SSF53649">
    <property type="entry name" value="Alkaline phosphatase-like"/>
    <property type="match status" value="1"/>
</dbReference>
<comment type="catalytic activity">
    <reaction evidence="16">
        <text>a phosphate monoester + H2O = an alcohol + phosphate</text>
        <dbReference type="Rhea" id="RHEA:15017"/>
        <dbReference type="ChEBI" id="CHEBI:15377"/>
        <dbReference type="ChEBI" id="CHEBI:30879"/>
        <dbReference type="ChEBI" id="CHEBI:43474"/>
        <dbReference type="ChEBI" id="CHEBI:67140"/>
        <dbReference type="EC" id="3.1.3.1"/>
    </reaction>
</comment>
<feature type="binding site" evidence="14">
    <location>
        <position position="88"/>
    </location>
    <ligand>
        <name>Zn(2+)</name>
        <dbReference type="ChEBI" id="CHEBI:29105"/>
        <label>2</label>
    </ligand>
</feature>
<evidence type="ECO:0000256" key="10">
    <source>
        <dbReference type="ARBA" id="ARBA00023136"/>
    </source>
</evidence>
<evidence type="ECO:0000256" key="15">
    <source>
        <dbReference type="RuleBase" id="RU003946"/>
    </source>
</evidence>
<dbReference type="CDD" id="cd16012">
    <property type="entry name" value="ALP"/>
    <property type="match status" value="1"/>
</dbReference>
<comment type="subcellular location">
    <subcellularLocation>
        <location evidence="1">Cell membrane</location>
        <topology evidence="1">Lipid-anchor</topology>
        <topology evidence="1">GPI-anchor</topology>
    </subcellularLocation>
</comment>
<feature type="binding site" evidence="14">
    <location>
        <position position="402"/>
    </location>
    <ligand>
        <name>Zn(2+)</name>
        <dbReference type="ChEBI" id="CHEBI:29105"/>
        <label>2</label>
    </ligand>
</feature>
<name>A0AAU9UGJ1_EUPED</name>
<dbReference type="PROSITE" id="PS00123">
    <property type="entry name" value="ALKALINE_PHOSPHATASE"/>
    <property type="match status" value="1"/>
</dbReference>
<keyword evidence="8 14" id="KW-0862">Zinc</keyword>
<dbReference type="PRINTS" id="PR00113">
    <property type="entry name" value="ALKPHPHTASE"/>
</dbReference>
<dbReference type="Pfam" id="PF00245">
    <property type="entry name" value="Alk_phosphatase"/>
    <property type="match status" value="1"/>
</dbReference>
<feature type="binding site" evidence="14">
    <location>
        <position position="201"/>
    </location>
    <ligand>
        <name>Mg(2+)</name>
        <dbReference type="ChEBI" id="CHEBI:18420"/>
    </ligand>
</feature>
<evidence type="ECO:0000256" key="9">
    <source>
        <dbReference type="ARBA" id="ARBA00022842"/>
    </source>
</evidence>
<keyword evidence="10" id="KW-0472">Membrane</keyword>
<proteinExistence type="inferred from homology"/>
<evidence type="ECO:0000256" key="7">
    <source>
        <dbReference type="ARBA" id="ARBA00022801"/>
    </source>
</evidence>
<evidence type="ECO:0000256" key="12">
    <source>
        <dbReference type="ARBA" id="ARBA00023288"/>
    </source>
</evidence>
<protein>
    <recommendedName>
        <fullName evidence="3 16">Alkaline phosphatase</fullName>
        <ecNumber evidence="3 16">3.1.3.1</ecNumber>
    </recommendedName>
</protein>
<keyword evidence="4" id="KW-1003">Cell membrane</keyword>
<keyword evidence="7 16" id="KW-0378">Hydrolase</keyword>
<evidence type="ECO:0000256" key="4">
    <source>
        <dbReference type="ARBA" id="ARBA00022475"/>
    </source>
</evidence>
<accession>A0AAU9UGJ1</accession>
<keyword evidence="18" id="KW-1185">Reference proteome</keyword>
<sequence length="525" mass="58149">MTLFIIIYFKSTIFHPSNVALVNNQLQKIEVNQASTEYQEGQDKLTRSLFDEKNKDHWKMQAQFALQAKITTFLNTNVAKNVILFLGDGMSVATLAATRVYLGRKYGYLGEEVKLSFETFPFTGLAKTYCVDSNVADSACSGTAYLSGVKANSGTVGLSGGVKRGDCEGQRNSSNSVTGLMDWAQRAGKSTGIVTTTRVTHATPAAAYAHSADRKWEADVDMPRHGLRCEDIASQLVRGRVGISIDVIFGGGRKNFYPVTEKDAHGHYGIRNDGRNLIREWLLKKESIGSRPKYIYNKQDLEKLNSKYDSVLGLFSFDHMPYHLEAEDDDPTLSEMTQKAIEILSQNRKGYFLFVEGGRIDTAHHETKARKALDETAELAKTVETALKMVNLEDTLVIVTSDHSHTMTYSGYSKRGADILGLANPKFNASDNLPYSTLSYANGPGFKPHQGFRRHNLILDDMNDLNYTYPSLVPLARETHGGEDVAVFAKGPWSHLFTGNYEQNFIPHAIGYASCIGPGITKCKS</sequence>
<evidence type="ECO:0000313" key="18">
    <source>
        <dbReference type="Proteomes" id="UP001153954"/>
    </source>
</evidence>
<dbReference type="Gene3D" id="3.40.720.10">
    <property type="entry name" value="Alkaline Phosphatase, subunit A"/>
    <property type="match status" value="1"/>
</dbReference>
<feature type="binding site" evidence="14">
    <location>
        <position position="361"/>
    </location>
    <ligand>
        <name>Zn(2+)</name>
        <dbReference type="ChEBI" id="CHEBI:29105"/>
        <label>2</label>
    </ligand>
</feature>
<evidence type="ECO:0000256" key="2">
    <source>
        <dbReference type="ARBA" id="ARBA00005984"/>
    </source>
</evidence>
<keyword evidence="6 14" id="KW-0479">Metal-binding</keyword>
<evidence type="ECO:0000313" key="17">
    <source>
        <dbReference type="EMBL" id="CAH2095930.1"/>
    </source>
</evidence>
<comment type="similarity">
    <text evidence="2 15">Belongs to the alkaline phosphatase family.</text>
</comment>
<keyword evidence="9 14" id="KW-0460">Magnesium</keyword>
<dbReference type="FunFam" id="3.40.720.10:FF:000008">
    <property type="entry name" value="Alkaline phosphatase"/>
    <property type="match status" value="1"/>
</dbReference>
<evidence type="ECO:0000256" key="1">
    <source>
        <dbReference type="ARBA" id="ARBA00004609"/>
    </source>
</evidence>
<feature type="binding site" evidence="14">
    <location>
        <position position="356"/>
    </location>
    <ligand>
        <name>Mg(2+)</name>
        <dbReference type="ChEBI" id="CHEBI:18420"/>
    </ligand>
</feature>
<dbReference type="InterPro" id="IPR018299">
    <property type="entry name" value="Alkaline_phosphatase_AS"/>
</dbReference>
<keyword evidence="5" id="KW-0336">GPI-anchor</keyword>
<dbReference type="GO" id="GO:0046872">
    <property type="term" value="F:metal ion binding"/>
    <property type="evidence" value="ECO:0007669"/>
    <property type="project" value="UniProtKB-KW"/>
</dbReference>
<feature type="binding site" evidence="14">
    <location>
        <position position="365"/>
    </location>
    <ligand>
        <name>Zn(2+)</name>
        <dbReference type="ChEBI" id="CHEBI:29105"/>
        <label>2</label>
    </ligand>
</feature>
<evidence type="ECO:0000256" key="3">
    <source>
        <dbReference type="ARBA" id="ARBA00012647"/>
    </source>
</evidence>
<dbReference type="GO" id="GO:0005886">
    <property type="term" value="C:plasma membrane"/>
    <property type="evidence" value="ECO:0007669"/>
    <property type="project" value="UniProtKB-SubCell"/>
</dbReference>
<keyword evidence="12" id="KW-0449">Lipoprotein</keyword>
<dbReference type="SMART" id="SM00098">
    <property type="entry name" value="alkPPc"/>
    <property type="match status" value="1"/>
</dbReference>
<evidence type="ECO:0000256" key="6">
    <source>
        <dbReference type="ARBA" id="ARBA00022723"/>
    </source>
</evidence>
<dbReference type="EMBL" id="CAKOGL010000016">
    <property type="protein sequence ID" value="CAH2095930.1"/>
    <property type="molecule type" value="Genomic_DNA"/>
</dbReference>
<reference evidence="17" key="1">
    <citation type="submission" date="2022-03" db="EMBL/GenBank/DDBJ databases">
        <authorList>
            <person name="Tunstrom K."/>
        </authorList>
    </citation>
    <scope>NUCLEOTIDE SEQUENCE</scope>
</reference>
<comment type="cofactor">
    <cofactor evidence="14">
        <name>Mg(2+)</name>
        <dbReference type="ChEBI" id="CHEBI:18420"/>
    </cofactor>
    <text evidence="14">Binds 1 Mg(2+) ion.</text>
</comment>
<evidence type="ECO:0000256" key="8">
    <source>
        <dbReference type="ARBA" id="ARBA00022833"/>
    </source>
</evidence>
<organism evidence="17 18">
    <name type="scientific">Euphydryas editha</name>
    <name type="common">Edith's checkerspot</name>
    <dbReference type="NCBI Taxonomy" id="104508"/>
    <lineage>
        <taxon>Eukaryota</taxon>
        <taxon>Metazoa</taxon>
        <taxon>Ecdysozoa</taxon>
        <taxon>Arthropoda</taxon>
        <taxon>Hexapoda</taxon>
        <taxon>Insecta</taxon>
        <taxon>Pterygota</taxon>
        <taxon>Neoptera</taxon>
        <taxon>Endopterygota</taxon>
        <taxon>Lepidoptera</taxon>
        <taxon>Glossata</taxon>
        <taxon>Ditrysia</taxon>
        <taxon>Papilionoidea</taxon>
        <taxon>Nymphalidae</taxon>
        <taxon>Nymphalinae</taxon>
        <taxon>Euphydryas</taxon>
    </lineage>
</organism>
<dbReference type="AlphaFoldDB" id="A0AAU9UGJ1"/>
<feature type="binding site" evidence="14">
    <location>
        <position position="88"/>
    </location>
    <ligand>
        <name>Mg(2+)</name>
        <dbReference type="ChEBI" id="CHEBI:18420"/>
    </ligand>
</feature>
<evidence type="ECO:0000256" key="13">
    <source>
        <dbReference type="PIRSR" id="PIRSR601952-1"/>
    </source>
</evidence>
<dbReference type="PANTHER" id="PTHR11596">
    <property type="entry name" value="ALKALINE PHOSPHATASE"/>
    <property type="match status" value="1"/>
</dbReference>
<feature type="active site" description="Phosphoserine intermediate" evidence="13">
    <location>
        <position position="138"/>
    </location>
</feature>
<dbReference type="EC" id="3.1.3.1" evidence="3 16"/>
<keyword evidence="11" id="KW-0325">Glycoprotein</keyword>
<dbReference type="InterPro" id="IPR017850">
    <property type="entry name" value="Alkaline_phosphatase_core_sf"/>
</dbReference>
<gene>
    <name evidence="17" type="ORF">EEDITHA_LOCUS11327</name>
</gene>
<evidence type="ECO:0000256" key="16">
    <source>
        <dbReference type="RuleBase" id="RU003947"/>
    </source>
</evidence>
<dbReference type="GO" id="GO:0004035">
    <property type="term" value="F:alkaline phosphatase activity"/>
    <property type="evidence" value="ECO:0007669"/>
    <property type="project" value="UniProtKB-EC"/>
</dbReference>
<comment type="cofactor">
    <cofactor evidence="14">
        <name>Zn(2+)</name>
        <dbReference type="ChEBI" id="CHEBI:29105"/>
    </cofactor>
    <text evidence="14">Binds 2 Zn(2+) ions.</text>
</comment>
<feature type="binding site" evidence="14">
    <location>
        <position position="480"/>
    </location>
    <ligand>
        <name>Zn(2+)</name>
        <dbReference type="ChEBI" id="CHEBI:29105"/>
        <label>2</label>
    </ligand>
</feature>